<dbReference type="Proteomes" id="UP001161580">
    <property type="component" value="Unassembled WGS sequence"/>
</dbReference>
<organism evidence="1 2">
    <name type="scientific">Ferirhizobium litorale</name>
    <dbReference type="NCBI Taxonomy" id="2927786"/>
    <lineage>
        <taxon>Bacteria</taxon>
        <taxon>Pseudomonadati</taxon>
        <taxon>Pseudomonadota</taxon>
        <taxon>Alphaproteobacteria</taxon>
        <taxon>Hyphomicrobiales</taxon>
        <taxon>Rhizobiaceae</taxon>
        <taxon>Ferirhizobium</taxon>
    </lineage>
</organism>
<comment type="caution">
    <text evidence="1">The sequence shown here is derived from an EMBL/GenBank/DDBJ whole genome shotgun (WGS) entry which is preliminary data.</text>
</comment>
<name>A0AAE3QJL9_9HYPH</name>
<evidence type="ECO:0000313" key="1">
    <source>
        <dbReference type="EMBL" id="MDI7925125.1"/>
    </source>
</evidence>
<gene>
    <name evidence="1" type="ORF">MRS75_24040</name>
</gene>
<dbReference type="AlphaFoldDB" id="A0AAE3QJL9"/>
<keyword evidence="2" id="KW-1185">Reference proteome</keyword>
<evidence type="ECO:0000313" key="2">
    <source>
        <dbReference type="Proteomes" id="UP001161580"/>
    </source>
</evidence>
<dbReference type="RefSeq" id="WP_311788555.1">
    <property type="nucleotide sequence ID" value="NZ_JALDYY010000016.1"/>
</dbReference>
<proteinExistence type="predicted"/>
<dbReference type="EMBL" id="JALDYZ010000024">
    <property type="protein sequence ID" value="MDI7925125.1"/>
    <property type="molecule type" value="Genomic_DNA"/>
</dbReference>
<sequence length="49" mass="5009">MIMFFIVGCMVGTVLSLPFISNSAPVNPLQISIGPNSAGAEKVAASTAR</sequence>
<reference evidence="1" key="1">
    <citation type="submission" date="2022-03" db="EMBL/GenBank/DDBJ databases">
        <title>Fererhizobium litorale gen. nov., sp. nov., isolated from sandy sediments of the Sea of Japan seashore.</title>
        <authorList>
            <person name="Romanenko L."/>
            <person name="Kurilenko V."/>
            <person name="Otstavnykh N."/>
            <person name="Svetashev V."/>
            <person name="Tekutyeva L."/>
            <person name="Isaeva M."/>
            <person name="Mikhailov V."/>
        </authorList>
    </citation>
    <scope>NUCLEOTIDE SEQUENCE</scope>
    <source>
        <strain evidence="1">KMM 9576</strain>
    </source>
</reference>
<protein>
    <submittedName>
        <fullName evidence="1">Uncharacterized protein</fullName>
    </submittedName>
</protein>
<accession>A0AAE3QJL9</accession>